<dbReference type="Proteomes" id="UP000256253">
    <property type="component" value="Unassembled WGS sequence"/>
</dbReference>
<dbReference type="EMBL" id="QTUA01000001">
    <property type="protein sequence ID" value="REF32258.1"/>
    <property type="molecule type" value="Genomic_DNA"/>
</dbReference>
<feature type="region of interest" description="Disordered" evidence="1">
    <location>
        <begin position="31"/>
        <end position="88"/>
    </location>
</feature>
<name>A0A3D9US36_9MICO</name>
<evidence type="ECO:0000256" key="1">
    <source>
        <dbReference type="SAM" id="MobiDB-lite"/>
    </source>
</evidence>
<feature type="compositionally biased region" description="Low complexity" evidence="1">
    <location>
        <begin position="42"/>
        <end position="56"/>
    </location>
</feature>
<evidence type="ECO:0008006" key="4">
    <source>
        <dbReference type="Google" id="ProtNLM"/>
    </source>
</evidence>
<sequence>MTNHIRRRSVLASGFAAATLASCSREVTDEVGVADGPDEATKVGVTTTTSPPSGHTGRQIGDGSTSDTGPQPKQPKPEKLAPGTKPPQFVVISWDGAGENKHMPLFERFLEVGRKYDCPQTWFLTGLFLLPESKRTLYRPPHHRPGASEVNYQDDGEIHRTLELLRSAWLEGHEIGTHFNGHFCGPGGVQDWSVSDWLSEIAQAKQFVRTWRTNTGFTDLPSLPFDYDKELVGGRTPCLQGADNLRKAAMKLGWRYDTSKANRQVWPVKDGTLWDLSLQSIPFAHKGGTILSMDYNFMVNQSGGTKGDPAKRPQWRKQTADSYLAGFEFAYDGNRAPLVIGNHLEGWNGGIYMDAVEDVIKQMADRPDTRFVTFKQLCDWLDAQDDATLAALRRLEAAPQGGWESFGG</sequence>
<gene>
    <name evidence="2" type="ORF">DFJ65_3365</name>
</gene>
<dbReference type="SUPFAM" id="SSF88713">
    <property type="entry name" value="Glycoside hydrolase/deacetylase"/>
    <property type="match status" value="1"/>
</dbReference>
<accession>A0A3D9US36</accession>
<evidence type="ECO:0000313" key="3">
    <source>
        <dbReference type="Proteomes" id="UP000256253"/>
    </source>
</evidence>
<dbReference type="PROSITE" id="PS51257">
    <property type="entry name" value="PROKAR_LIPOPROTEIN"/>
    <property type="match status" value="1"/>
</dbReference>
<evidence type="ECO:0000313" key="2">
    <source>
        <dbReference type="EMBL" id="REF32258.1"/>
    </source>
</evidence>
<organism evidence="2 3">
    <name type="scientific">Calidifontibacter indicus</name>
    <dbReference type="NCBI Taxonomy" id="419650"/>
    <lineage>
        <taxon>Bacteria</taxon>
        <taxon>Bacillati</taxon>
        <taxon>Actinomycetota</taxon>
        <taxon>Actinomycetes</taxon>
        <taxon>Micrococcales</taxon>
        <taxon>Dermacoccaceae</taxon>
        <taxon>Calidifontibacter</taxon>
    </lineage>
</organism>
<dbReference type="InterPro" id="IPR011330">
    <property type="entry name" value="Glyco_hydro/deAcase_b/a-brl"/>
</dbReference>
<dbReference type="PANTHER" id="PTHR45985:SF3">
    <property type="entry name" value="CHITIN DEACETYLASE-LIKE 4"/>
    <property type="match status" value="1"/>
</dbReference>
<dbReference type="InterPro" id="IPR052740">
    <property type="entry name" value="CE4"/>
</dbReference>
<dbReference type="AlphaFoldDB" id="A0A3D9US36"/>
<dbReference type="OrthoDB" id="438898at2"/>
<proteinExistence type="predicted"/>
<dbReference type="PANTHER" id="PTHR45985">
    <property type="match status" value="1"/>
</dbReference>
<keyword evidence="3" id="KW-1185">Reference proteome</keyword>
<comment type="caution">
    <text evidence="2">The sequence shown here is derived from an EMBL/GenBank/DDBJ whole genome shotgun (WGS) entry which is preliminary data.</text>
</comment>
<dbReference type="Gene3D" id="3.20.20.370">
    <property type="entry name" value="Glycoside hydrolase/deacetylase"/>
    <property type="match status" value="1"/>
</dbReference>
<protein>
    <recommendedName>
        <fullName evidence="4">Polysaccharide deacetylase</fullName>
    </recommendedName>
</protein>
<reference evidence="2 3" key="1">
    <citation type="submission" date="2018-08" db="EMBL/GenBank/DDBJ databases">
        <title>Sequencing the genomes of 1000 actinobacteria strains.</title>
        <authorList>
            <person name="Klenk H.-P."/>
        </authorList>
    </citation>
    <scope>NUCLEOTIDE SEQUENCE [LARGE SCALE GENOMIC DNA]</scope>
    <source>
        <strain evidence="2 3">DSM 22967</strain>
    </source>
</reference>
<dbReference type="GO" id="GO:0005975">
    <property type="term" value="P:carbohydrate metabolic process"/>
    <property type="evidence" value="ECO:0007669"/>
    <property type="project" value="InterPro"/>
</dbReference>
<feature type="compositionally biased region" description="Polar residues" evidence="1">
    <location>
        <begin position="62"/>
        <end position="71"/>
    </location>
</feature>
<dbReference type="RefSeq" id="WP_115923992.1">
    <property type="nucleotide sequence ID" value="NZ_QTUA01000001.1"/>
</dbReference>